<evidence type="ECO:0000313" key="3">
    <source>
        <dbReference type="EMBL" id="KRO48509.1"/>
    </source>
</evidence>
<evidence type="ECO:0000313" key="4">
    <source>
        <dbReference type="Proteomes" id="UP000051017"/>
    </source>
</evidence>
<dbReference type="Pfam" id="PF03703">
    <property type="entry name" value="bPH_2"/>
    <property type="match status" value="1"/>
</dbReference>
<evidence type="ECO:0000256" key="1">
    <source>
        <dbReference type="SAM" id="Phobius"/>
    </source>
</evidence>
<name>A0A0R2QJI9_9ACTN</name>
<accession>A0A0R2QJI9</accession>
<comment type="caution">
    <text evidence="3">The sequence shown here is derived from an EMBL/GenBank/DDBJ whole genome shotgun (WGS) entry which is preliminary data.</text>
</comment>
<keyword evidence="1" id="KW-1133">Transmembrane helix</keyword>
<protein>
    <recommendedName>
        <fullName evidence="2">YdbS-like PH domain-containing protein</fullName>
    </recommendedName>
</protein>
<dbReference type="PANTHER" id="PTHR37938:SF1">
    <property type="entry name" value="BLL0215 PROTEIN"/>
    <property type="match status" value="1"/>
</dbReference>
<dbReference type="Proteomes" id="UP000051017">
    <property type="component" value="Unassembled WGS sequence"/>
</dbReference>
<sequence>MAFSTKYLNDDEHVILDLHPHWWTFVGPSISLVTLLIVWLKIYDISDEQSSSAMRLLETVGIRVLQVGALITIGRLLSRALKWSRTHFVLTNQQVIFISGVIARTGIEIPLYRVNNINFHQSIFERIIGSGDLLIESGGEDGMEVFDNIRDPEQVQSFIQRAMHSAS</sequence>
<organism evidence="3 4">
    <name type="scientific">Acidimicrobiia bacterium BACL6 MAG-120924-bin43</name>
    <dbReference type="NCBI Taxonomy" id="1655583"/>
    <lineage>
        <taxon>Bacteria</taxon>
        <taxon>Bacillati</taxon>
        <taxon>Actinomycetota</taxon>
        <taxon>Acidimicrobiia</taxon>
        <taxon>acIV cluster</taxon>
    </lineage>
</organism>
<proteinExistence type="predicted"/>
<feature type="domain" description="YdbS-like PH" evidence="2">
    <location>
        <begin position="83"/>
        <end position="158"/>
    </location>
</feature>
<feature type="transmembrane region" description="Helical" evidence="1">
    <location>
        <begin position="21"/>
        <end position="40"/>
    </location>
</feature>
<reference evidence="3 4" key="1">
    <citation type="submission" date="2015-10" db="EMBL/GenBank/DDBJ databases">
        <title>Metagenome-Assembled Genomes uncover a global brackish microbiome.</title>
        <authorList>
            <person name="Hugerth L.W."/>
            <person name="Larsson J."/>
            <person name="Alneberg J."/>
            <person name="Lindh M.V."/>
            <person name="Legrand C."/>
            <person name="Pinhassi J."/>
            <person name="Andersson A.F."/>
        </authorList>
    </citation>
    <scope>NUCLEOTIDE SEQUENCE [LARGE SCALE GENOMIC DNA]</scope>
    <source>
        <strain evidence="3">BACL6 MAG-120924-bin43</strain>
    </source>
</reference>
<keyword evidence="1" id="KW-0472">Membrane</keyword>
<dbReference type="AlphaFoldDB" id="A0A0R2QJI9"/>
<gene>
    <name evidence="3" type="ORF">ABR75_08580</name>
</gene>
<keyword evidence="1" id="KW-0812">Transmembrane</keyword>
<evidence type="ECO:0000259" key="2">
    <source>
        <dbReference type="Pfam" id="PF03703"/>
    </source>
</evidence>
<dbReference type="EMBL" id="LIBJ01000082">
    <property type="protein sequence ID" value="KRO48509.1"/>
    <property type="molecule type" value="Genomic_DNA"/>
</dbReference>
<dbReference type="PANTHER" id="PTHR37938">
    <property type="entry name" value="BLL0215 PROTEIN"/>
    <property type="match status" value="1"/>
</dbReference>
<dbReference type="InterPro" id="IPR005182">
    <property type="entry name" value="YdbS-like_PH"/>
</dbReference>